<accession>A0ACD0P2W1</accession>
<sequence>MASTKGPRLVSKGFPISLLVLSILLLLVTLIIAIANTIGPISDLRDYNLAKAAIEEYQSSAGSNPTTRSFLDGSDGYAPGYGEGYGYGSVAGSDGSGYSNQDLESTLQNLNRARTYVLMQVIWGSANATMCLFMAFGIVIYSLDLARKLGKRKTSERDVDLAKGLDGRQRGYKRYVWEMFLTSWLLWIFGFPFGVIAFLLSLDVIPGVESSSAVNFIFFLVFFILSVPYQITLTIYWVRVRNKVRRAVEQSHGEGSGDGLGELTALGVGAPTNENTTPLRMDDEHGHLTEFPMRQAYSTSHPYAATGMQWANADLRSHRLYEGASEDMGMGANQGHARSSSRNDPDSLFLRGQRHQYVSVGTGSEQQQGQVGALSDPWTSDQIEYGYALSPEPTTHPMLHHGVQAHHNPAYDPIAYESHRNPHGEAEDGRSAAAYGKGVGSGRVGGYPSPVAYDYYDRNTNATQHQRQARPLSMPRRGTAHRAGHSVGAR</sequence>
<dbReference type="Proteomes" id="UP000245626">
    <property type="component" value="Unassembled WGS sequence"/>
</dbReference>
<evidence type="ECO:0000313" key="2">
    <source>
        <dbReference type="Proteomes" id="UP000245626"/>
    </source>
</evidence>
<proteinExistence type="predicted"/>
<keyword evidence="2" id="KW-1185">Reference proteome</keyword>
<dbReference type="EMBL" id="KZ819777">
    <property type="protein sequence ID" value="PWN52435.1"/>
    <property type="molecule type" value="Genomic_DNA"/>
</dbReference>
<evidence type="ECO:0000313" key="1">
    <source>
        <dbReference type="EMBL" id="PWN52435.1"/>
    </source>
</evidence>
<gene>
    <name evidence="1" type="ORF">IE53DRAFT_385115</name>
</gene>
<reference evidence="1 2" key="1">
    <citation type="journal article" date="2018" name="Mol. Biol. Evol.">
        <title>Broad Genomic Sampling Reveals a Smut Pathogenic Ancestry of the Fungal Clade Ustilaginomycotina.</title>
        <authorList>
            <person name="Kijpornyongpan T."/>
            <person name="Mondo S.J."/>
            <person name="Barry K."/>
            <person name="Sandor L."/>
            <person name="Lee J."/>
            <person name="Lipzen A."/>
            <person name="Pangilinan J."/>
            <person name="LaButti K."/>
            <person name="Hainaut M."/>
            <person name="Henrissat B."/>
            <person name="Grigoriev I.V."/>
            <person name="Spatafora J.W."/>
            <person name="Aime M.C."/>
        </authorList>
    </citation>
    <scope>NUCLEOTIDE SEQUENCE [LARGE SCALE GENOMIC DNA]</scope>
    <source>
        <strain evidence="1 2">SA 807</strain>
    </source>
</reference>
<protein>
    <submittedName>
        <fullName evidence="1">Uncharacterized protein</fullName>
    </submittedName>
</protein>
<name>A0ACD0P2W1_9BASI</name>
<organism evidence="1 2">
    <name type="scientific">Violaceomyces palustris</name>
    <dbReference type="NCBI Taxonomy" id="1673888"/>
    <lineage>
        <taxon>Eukaryota</taxon>
        <taxon>Fungi</taxon>
        <taxon>Dikarya</taxon>
        <taxon>Basidiomycota</taxon>
        <taxon>Ustilaginomycotina</taxon>
        <taxon>Ustilaginomycetes</taxon>
        <taxon>Violaceomycetales</taxon>
        <taxon>Violaceomycetaceae</taxon>
        <taxon>Violaceomyces</taxon>
    </lineage>
</organism>